<gene>
    <name evidence="2" type="ORF">K503DRAFT_855695</name>
</gene>
<keyword evidence="3" id="KW-1185">Reference proteome</keyword>
<proteinExistence type="predicted"/>
<sequence length="165" mass="17960">MTISSTAQRGLSNPYPAAASGFTIKYCLCLCTDPSISMVTICSEGEEKIRKSRLCQHKGLNNHRASNGPEMGKSVTRNSHLAEFPLVLGQKIIRVGMMWVATMMVIAALAFIVMLILNAGKWDGLADSLSRTSRHPLLNRSGSCFGTISLSLAKRPLDRGLRHSI</sequence>
<keyword evidence="1" id="KW-0812">Transmembrane</keyword>
<accession>A0A1B7N4Z1</accession>
<keyword evidence="1" id="KW-0472">Membrane</keyword>
<organism evidence="2 3">
    <name type="scientific">Rhizopogon vinicolor AM-OR11-026</name>
    <dbReference type="NCBI Taxonomy" id="1314800"/>
    <lineage>
        <taxon>Eukaryota</taxon>
        <taxon>Fungi</taxon>
        <taxon>Dikarya</taxon>
        <taxon>Basidiomycota</taxon>
        <taxon>Agaricomycotina</taxon>
        <taxon>Agaricomycetes</taxon>
        <taxon>Agaricomycetidae</taxon>
        <taxon>Boletales</taxon>
        <taxon>Suillineae</taxon>
        <taxon>Rhizopogonaceae</taxon>
        <taxon>Rhizopogon</taxon>
    </lineage>
</organism>
<dbReference type="EMBL" id="KV448230">
    <property type="protein sequence ID" value="OAX39919.1"/>
    <property type="molecule type" value="Genomic_DNA"/>
</dbReference>
<evidence type="ECO:0000256" key="1">
    <source>
        <dbReference type="SAM" id="Phobius"/>
    </source>
</evidence>
<evidence type="ECO:0000313" key="3">
    <source>
        <dbReference type="Proteomes" id="UP000092154"/>
    </source>
</evidence>
<dbReference type="Proteomes" id="UP000092154">
    <property type="component" value="Unassembled WGS sequence"/>
</dbReference>
<keyword evidence="1" id="KW-1133">Transmembrane helix</keyword>
<evidence type="ECO:0000313" key="2">
    <source>
        <dbReference type="EMBL" id="OAX39919.1"/>
    </source>
</evidence>
<dbReference type="AlphaFoldDB" id="A0A1B7N4Z1"/>
<dbReference type="InParanoid" id="A0A1B7N4Z1"/>
<protein>
    <submittedName>
        <fullName evidence="2">Uncharacterized protein</fullName>
    </submittedName>
</protein>
<reference evidence="2 3" key="1">
    <citation type="submission" date="2016-06" db="EMBL/GenBank/DDBJ databases">
        <title>Comparative genomics of the ectomycorrhizal sister species Rhizopogon vinicolor and Rhizopogon vesiculosus (Basidiomycota: Boletales) reveals a divergence of the mating type B locus.</title>
        <authorList>
            <consortium name="DOE Joint Genome Institute"/>
            <person name="Mujic A.B."/>
            <person name="Kuo A."/>
            <person name="Tritt A."/>
            <person name="Lipzen A."/>
            <person name="Chen C."/>
            <person name="Johnson J."/>
            <person name="Sharma A."/>
            <person name="Barry K."/>
            <person name="Grigoriev I.V."/>
            <person name="Spatafora J.W."/>
        </authorList>
    </citation>
    <scope>NUCLEOTIDE SEQUENCE [LARGE SCALE GENOMIC DNA]</scope>
    <source>
        <strain evidence="2 3">AM-OR11-026</strain>
    </source>
</reference>
<feature type="transmembrane region" description="Helical" evidence="1">
    <location>
        <begin position="98"/>
        <end position="117"/>
    </location>
</feature>
<name>A0A1B7N4Z1_9AGAM</name>